<dbReference type="AlphaFoldDB" id="A0A7S7AVM8"/>
<dbReference type="RefSeq" id="WP_020965966.1">
    <property type="nucleotide sequence ID" value="NZ_CP045670.1"/>
</dbReference>
<dbReference type="PANTHER" id="PTHR42833">
    <property type="entry name" value="URIDYLATE KINASE"/>
    <property type="match status" value="1"/>
</dbReference>
<dbReference type="PIRSF" id="PIRSF005650">
    <property type="entry name" value="Uridylate_kin"/>
    <property type="match status" value="1"/>
</dbReference>
<feature type="domain" description="Aspartate/glutamate/uridylate kinase" evidence="14">
    <location>
        <begin position="1"/>
        <end position="208"/>
    </location>
</feature>
<comment type="pathway">
    <text evidence="2">Pyrimidine metabolism; CTP biosynthesis via de novo pathway; UDP from UMP (UMPK route): step 1/1.</text>
</comment>
<dbReference type="InterPro" id="IPR011818">
    <property type="entry name" value="Uridylate_kinase_arch/spir"/>
</dbReference>
<dbReference type="GO" id="GO:0005524">
    <property type="term" value="F:ATP binding"/>
    <property type="evidence" value="ECO:0007669"/>
    <property type="project" value="UniProtKB-KW"/>
</dbReference>
<comment type="similarity">
    <text evidence="3">Belongs to the UMP kinase family.</text>
</comment>
<evidence type="ECO:0000256" key="2">
    <source>
        <dbReference type="ARBA" id="ARBA00004791"/>
    </source>
</evidence>
<dbReference type="EMBL" id="CP061839">
    <property type="protein sequence ID" value="QOW59992.1"/>
    <property type="molecule type" value="Genomic_DNA"/>
</dbReference>
<evidence type="ECO:0000256" key="12">
    <source>
        <dbReference type="ARBA" id="ARBA00032092"/>
    </source>
</evidence>
<evidence type="ECO:0000256" key="8">
    <source>
        <dbReference type="ARBA" id="ARBA00022741"/>
    </source>
</evidence>
<keyword evidence="7 15" id="KW-0808">Transferase</keyword>
<sequence>MVTVLSVGGSIVAPDKPDTDFLNKFAKSIRNWLAKDSSRKLIMVIGGGGPARVYQNAYNEIAALSGGNVSNDEADWIGISATRLNAQLVKAVFSDLCPNPVVYDPTAVEVFAGQVLIAAGWKPGFSTDNDAVLLAERFSGKTVVNLSNIAKVYTDDPKTNPEASPIDSISWADFIKIVGTEWVPGKNSPFDPVASLRAQKAGIKVICASGKDIENLENILNDKPFNGTVIG</sequence>
<evidence type="ECO:0000313" key="15">
    <source>
        <dbReference type="EMBL" id="QOW59992.1"/>
    </source>
</evidence>
<evidence type="ECO:0000256" key="5">
    <source>
        <dbReference type="ARBA" id="ARBA00016403"/>
    </source>
</evidence>
<gene>
    <name evidence="15" type="ORF">IFE08_09020</name>
</gene>
<comment type="catalytic activity">
    <reaction evidence="13">
        <text>UMP + ATP = UDP + ADP</text>
        <dbReference type="Rhea" id="RHEA:24400"/>
        <dbReference type="ChEBI" id="CHEBI:30616"/>
        <dbReference type="ChEBI" id="CHEBI:57865"/>
        <dbReference type="ChEBI" id="CHEBI:58223"/>
        <dbReference type="ChEBI" id="CHEBI:456216"/>
        <dbReference type="EC" id="2.7.4.22"/>
    </reaction>
</comment>
<evidence type="ECO:0000259" key="14">
    <source>
        <dbReference type="Pfam" id="PF00696"/>
    </source>
</evidence>
<evidence type="ECO:0000256" key="1">
    <source>
        <dbReference type="ARBA" id="ARBA00004496"/>
    </source>
</evidence>
<dbReference type="InterPro" id="IPR036393">
    <property type="entry name" value="AceGlu_kinase-like_sf"/>
</dbReference>
<dbReference type="UniPathway" id="UPA00159">
    <property type="reaction ID" value="UER00275"/>
</dbReference>
<organism evidence="15 16">
    <name type="scientific">Treponema pedis</name>
    <dbReference type="NCBI Taxonomy" id="409322"/>
    <lineage>
        <taxon>Bacteria</taxon>
        <taxon>Pseudomonadati</taxon>
        <taxon>Spirochaetota</taxon>
        <taxon>Spirochaetia</taxon>
        <taxon>Spirochaetales</taxon>
        <taxon>Treponemataceae</taxon>
        <taxon>Treponema</taxon>
    </lineage>
</organism>
<dbReference type="InterPro" id="IPR001048">
    <property type="entry name" value="Asp/Glu/Uridylate_kinase"/>
</dbReference>
<dbReference type="GO" id="GO:0033862">
    <property type="term" value="F:UMP kinase activity"/>
    <property type="evidence" value="ECO:0007669"/>
    <property type="project" value="UniProtKB-EC"/>
</dbReference>
<evidence type="ECO:0000256" key="13">
    <source>
        <dbReference type="ARBA" id="ARBA00047767"/>
    </source>
</evidence>
<dbReference type="GO" id="GO:0005737">
    <property type="term" value="C:cytoplasm"/>
    <property type="evidence" value="ECO:0007669"/>
    <property type="project" value="UniProtKB-SubCell"/>
</dbReference>
<dbReference type="CDD" id="cd04253">
    <property type="entry name" value="AAK_UMPK-PyrH-Pf"/>
    <property type="match status" value="1"/>
</dbReference>
<keyword evidence="10" id="KW-0067">ATP-binding</keyword>
<dbReference type="Proteomes" id="UP000593915">
    <property type="component" value="Chromosome"/>
</dbReference>
<comment type="subcellular location">
    <subcellularLocation>
        <location evidence="1">Cytoplasm</location>
    </subcellularLocation>
</comment>
<accession>A0A7S7AVM8</accession>
<evidence type="ECO:0000256" key="10">
    <source>
        <dbReference type="ARBA" id="ARBA00022840"/>
    </source>
</evidence>
<evidence type="ECO:0000313" key="16">
    <source>
        <dbReference type="Proteomes" id="UP000593915"/>
    </source>
</evidence>
<evidence type="ECO:0000256" key="9">
    <source>
        <dbReference type="ARBA" id="ARBA00022777"/>
    </source>
</evidence>
<evidence type="ECO:0000256" key="4">
    <source>
        <dbReference type="ARBA" id="ARBA00012899"/>
    </source>
</evidence>
<proteinExistence type="inferred from homology"/>
<evidence type="ECO:0000256" key="7">
    <source>
        <dbReference type="ARBA" id="ARBA00022679"/>
    </source>
</evidence>
<protein>
    <recommendedName>
        <fullName evidence="5">Uridylate kinase</fullName>
        <ecNumber evidence="4">2.7.4.22</ecNumber>
    </recommendedName>
    <alternativeName>
        <fullName evidence="12">Uridine monophosphate kinase</fullName>
    </alternativeName>
</protein>
<dbReference type="SUPFAM" id="SSF53633">
    <property type="entry name" value="Carbamate kinase-like"/>
    <property type="match status" value="1"/>
</dbReference>
<keyword evidence="6" id="KW-0963">Cytoplasm</keyword>
<dbReference type="Gene3D" id="3.40.1160.10">
    <property type="entry name" value="Acetylglutamate kinase-like"/>
    <property type="match status" value="1"/>
</dbReference>
<dbReference type="GO" id="GO:0006225">
    <property type="term" value="P:UDP biosynthetic process"/>
    <property type="evidence" value="ECO:0007669"/>
    <property type="project" value="TreeGrafter"/>
</dbReference>
<dbReference type="EC" id="2.7.4.22" evidence="4"/>
<dbReference type="Pfam" id="PF00696">
    <property type="entry name" value="AA_kinase"/>
    <property type="match status" value="1"/>
</dbReference>
<dbReference type="InterPro" id="IPR011817">
    <property type="entry name" value="Uridylate_kinase"/>
</dbReference>
<name>A0A7S7AVM8_9SPIR</name>
<reference evidence="15 16" key="1">
    <citation type="submission" date="2020-09" db="EMBL/GenBank/DDBJ databases">
        <title>Characterization of Treponema spp. from bovine digital dermatitis in Korea.</title>
        <authorList>
            <person name="Espiritu H.M."/>
            <person name="Cho Y.I."/>
            <person name="Mamuad L."/>
        </authorList>
    </citation>
    <scope>NUCLEOTIDE SEQUENCE [LARGE SCALE GENOMIC DNA]</scope>
    <source>
        <strain evidence="15 16">KS1</strain>
    </source>
</reference>
<keyword evidence="9 15" id="KW-0418">Kinase</keyword>
<dbReference type="PANTHER" id="PTHR42833:SF4">
    <property type="entry name" value="URIDYLATE KINASE PUMPKIN, CHLOROPLASTIC"/>
    <property type="match status" value="1"/>
</dbReference>
<evidence type="ECO:0000256" key="11">
    <source>
        <dbReference type="ARBA" id="ARBA00022975"/>
    </source>
</evidence>
<evidence type="ECO:0000256" key="6">
    <source>
        <dbReference type="ARBA" id="ARBA00022490"/>
    </source>
</evidence>
<dbReference type="GO" id="GO:0044210">
    <property type="term" value="P:'de novo' CTP biosynthetic process"/>
    <property type="evidence" value="ECO:0007669"/>
    <property type="project" value="UniProtKB-UniPathway"/>
</dbReference>
<keyword evidence="8" id="KW-0547">Nucleotide-binding</keyword>
<dbReference type="NCBIfam" id="TIGR02076">
    <property type="entry name" value="pyrH_arch"/>
    <property type="match status" value="1"/>
</dbReference>
<evidence type="ECO:0000256" key="3">
    <source>
        <dbReference type="ARBA" id="ARBA00007614"/>
    </source>
</evidence>
<dbReference type="GeneID" id="301090660"/>
<keyword evidence="11" id="KW-0665">Pyrimidine biosynthesis</keyword>